<organism evidence="1 2">
    <name type="scientific">Pricia antarctica</name>
    <dbReference type="NCBI Taxonomy" id="641691"/>
    <lineage>
        <taxon>Bacteria</taxon>
        <taxon>Pseudomonadati</taxon>
        <taxon>Bacteroidota</taxon>
        <taxon>Flavobacteriia</taxon>
        <taxon>Flavobacteriales</taxon>
        <taxon>Flavobacteriaceae</taxon>
        <taxon>Pricia</taxon>
    </lineage>
</organism>
<dbReference type="EMBL" id="FNAO01000014">
    <property type="protein sequence ID" value="SDF16431.1"/>
    <property type="molecule type" value="Genomic_DNA"/>
</dbReference>
<dbReference type="AlphaFoldDB" id="A0A1G7IUR8"/>
<protein>
    <submittedName>
        <fullName evidence="1">Phage-related protein</fullName>
    </submittedName>
</protein>
<dbReference type="Pfam" id="PF05973">
    <property type="entry name" value="Gp49"/>
    <property type="match status" value="1"/>
</dbReference>
<reference evidence="1 2" key="1">
    <citation type="submission" date="2016-10" db="EMBL/GenBank/DDBJ databases">
        <authorList>
            <person name="de Groot N.N."/>
        </authorList>
    </citation>
    <scope>NUCLEOTIDE SEQUENCE [LARGE SCALE GENOMIC DNA]</scope>
    <source>
        <strain evidence="1 2">DSM 23421</strain>
    </source>
</reference>
<gene>
    <name evidence="1" type="ORF">SAMN05421636_11440</name>
</gene>
<dbReference type="STRING" id="641691.SAMN05421636_11440"/>
<sequence length="127" mass="14999">MVLNIVTFKLPSRNGKVREVIQYKNYFEEFLLKQPKKVQDKIFKVIEMIETYERFPSTYLKALVGTKGLYEARIKLGSNIWRVFCFFDKGKLVVLLNGFTKKTQKTPKKEIDKAVGLMNSYYEDKKK</sequence>
<evidence type="ECO:0000313" key="2">
    <source>
        <dbReference type="Proteomes" id="UP000199109"/>
    </source>
</evidence>
<keyword evidence="2" id="KW-1185">Reference proteome</keyword>
<dbReference type="Gene3D" id="3.30.2310.20">
    <property type="entry name" value="RelE-like"/>
    <property type="match status" value="1"/>
</dbReference>
<dbReference type="SUPFAM" id="SSF143011">
    <property type="entry name" value="RelE-like"/>
    <property type="match status" value="1"/>
</dbReference>
<evidence type="ECO:0000313" key="1">
    <source>
        <dbReference type="EMBL" id="SDF16431.1"/>
    </source>
</evidence>
<dbReference type="InterPro" id="IPR009241">
    <property type="entry name" value="HigB-like"/>
</dbReference>
<dbReference type="OrthoDB" id="573082at2"/>
<dbReference type="RefSeq" id="WP_091874106.1">
    <property type="nucleotide sequence ID" value="NZ_FNAO01000014.1"/>
</dbReference>
<dbReference type="InterPro" id="IPR035093">
    <property type="entry name" value="RelE/ParE_toxin_dom_sf"/>
</dbReference>
<accession>A0A1G7IUR8</accession>
<proteinExistence type="predicted"/>
<dbReference type="Proteomes" id="UP000199109">
    <property type="component" value="Unassembled WGS sequence"/>
</dbReference>
<name>A0A1G7IUR8_9FLAO</name>